<feature type="region of interest" description="Disordered" evidence="1">
    <location>
        <begin position="225"/>
        <end position="247"/>
    </location>
</feature>
<dbReference type="AlphaFoldDB" id="A0A3M6AMG4"/>
<dbReference type="InterPro" id="IPR001509">
    <property type="entry name" value="Epimerase_deHydtase"/>
</dbReference>
<dbReference type="EMBL" id="RBUO01000125">
    <property type="protein sequence ID" value="RMV20335.1"/>
    <property type="molecule type" value="Genomic_DNA"/>
</dbReference>
<accession>A0A3M6AMG4</accession>
<evidence type="ECO:0000256" key="1">
    <source>
        <dbReference type="SAM" id="MobiDB-lite"/>
    </source>
</evidence>
<reference evidence="3 4" key="1">
    <citation type="submission" date="2018-08" db="EMBL/GenBank/DDBJ databases">
        <title>Recombination of ecologically and evolutionarily significant loci maintains genetic cohesion in the Pseudomonas syringae species complex.</title>
        <authorList>
            <person name="Dillon M."/>
            <person name="Thakur S."/>
            <person name="Almeida R.N.D."/>
            <person name="Weir B.S."/>
            <person name="Guttman D.S."/>
        </authorList>
    </citation>
    <scope>NUCLEOTIDE SEQUENCE [LARGE SCALE GENOMIC DNA]</scope>
    <source>
        <strain evidence="3 4">ICMP 11895</strain>
    </source>
</reference>
<dbReference type="PANTHER" id="PTHR48079">
    <property type="entry name" value="PROTEIN YEEZ"/>
    <property type="match status" value="1"/>
</dbReference>
<sequence length="271" mass="29002">MSAMSRKVFVAGASGVIGKALLKLLVAADYSVYGATRRAEKVKDIEATGATAVVVDVYDAERLNQELVRIQPWAVIHQLTDLPRGLSPELMAKAVENNARIRTEGTRNLVAAARAAGATRLIAQSIAWAYRPGETPYLETCPLDVEAQGSRGVSVGGVAALEQQVLSEPALNGAILRYGQLYGPDTGTENRAACGCKLWDFEIGYHSRNGVDPSSAQAYTWRQKPKNVNGRAGQKPRQSRPVSNAPGILPSCPIPTFPSISILSVMSIFVV</sequence>
<dbReference type="GO" id="GO:0005737">
    <property type="term" value="C:cytoplasm"/>
    <property type="evidence" value="ECO:0007669"/>
    <property type="project" value="TreeGrafter"/>
</dbReference>
<gene>
    <name evidence="3" type="ORF">ALP15_04716</name>
</gene>
<dbReference type="Pfam" id="PF01370">
    <property type="entry name" value="Epimerase"/>
    <property type="match status" value="1"/>
</dbReference>
<feature type="domain" description="NAD-dependent epimerase/dehydratase" evidence="2">
    <location>
        <begin position="8"/>
        <end position="188"/>
    </location>
</feature>
<dbReference type="PANTHER" id="PTHR48079:SF6">
    <property type="entry name" value="NAD(P)-BINDING DOMAIN-CONTAINING PROTEIN-RELATED"/>
    <property type="match status" value="1"/>
</dbReference>
<evidence type="ECO:0000259" key="2">
    <source>
        <dbReference type="Pfam" id="PF01370"/>
    </source>
</evidence>
<name>A0A3M6AMG4_PSESS</name>
<protein>
    <submittedName>
        <fullName evidence="3">Nucleoside-diphosphate-sugar epimerase/dehydratase</fullName>
    </submittedName>
</protein>
<proteinExistence type="predicted"/>
<dbReference type="SUPFAM" id="SSF51735">
    <property type="entry name" value="NAD(P)-binding Rossmann-fold domains"/>
    <property type="match status" value="1"/>
</dbReference>
<evidence type="ECO:0000313" key="3">
    <source>
        <dbReference type="EMBL" id="RMV20335.1"/>
    </source>
</evidence>
<evidence type="ECO:0000313" key="4">
    <source>
        <dbReference type="Proteomes" id="UP000272241"/>
    </source>
</evidence>
<dbReference type="InterPro" id="IPR051783">
    <property type="entry name" value="NAD(P)-dependent_oxidoreduct"/>
</dbReference>
<dbReference type="Gene3D" id="3.40.50.720">
    <property type="entry name" value="NAD(P)-binding Rossmann-like Domain"/>
    <property type="match status" value="1"/>
</dbReference>
<dbReference type="InterPro" id="IPR036291">
    <property type="entry name" value="NAD(P)-bd_dom_sf"/>
</dbReference>
<feature type="non-terminal residue" evidence="3">
    <location>
        <position position="271"/>
    </location>
</feature>
<organism evidence="3 4">
    <name type="scientific">Pseudomonas savastanoi</name>
    <name type="common">Pseudomonas syringae pv. savastanoi</name>
    <dbReference type="NCBI Taxonomy" id="29438"/>
    <lineage>
        <taxon>Bacteria</taxon>
        <taxon>Pseudomonadati</taxon>
        <taxon>Pseudomonadota</taxon>
        <taxon>Gammaproteobacteria</taxon>
        <taxon>Pseudomonadales</taxon>
        <taxon>Pseudomonadaceae</taxon>
        <taxon>Pseudomonas</taxon>
    </lineage>
</organism>
<dbReference type="Proteomes" id="UP000272241">
    <property type="component" value="Unassembled WGS sequence"/>
</dbReference>
<comment type="caution">
    <text evidence="3">The sequence shown here is derived from an EMBL/GenBank/DDBJ whole genome shotgun (WGS) entry which is preliminary data.</text>
</comment>
<dbReference type="GO" id="GO:0004029">
    <property type="term" value="F:aldehyde dehydrogenase (NAD+) activity"/>
    <property type="evidence" value="ECO:0007669"/>
    <property type="project" value="TreeGrafter"/>
</dbReference>